<dbReference type="AlphaFoldDB" id="A0A0C2JB52"/>
<dbReference type="EMBL" id="JWZT01000041">
    <property type="protein sequence ID" value="KII75094.1"/>
    <property type="molecule type" value="Genomic_DNA"/>
</dbReference>
<comment type="caution">
    <text evidence="1">The sequence shown here is derived from an EMBL/GenBank/DDBJ whole genome shotgun (WGS) entry which is preliminary data.</text>
</comment>
<proteinExistence type="predicted"/>
<sequence>MRGYKEWKRMQGQKSKVIVDEKIQNNRMKVYHVTIEQIKIPQLIRFFGIKENTETNQKNRLLVTMDHYQKFLAHMEHCLEWIDHISSLGINLNSDGVYTSTLYVGNVRAYDFDIYVKDGIHYIRINYKHKNFNSFVTIDLVSLKDIVKTIKMLEKRYQHLLTDDHGHIIRRDRWSNDSSSRCSDPSNRFFDTDVYHGSIN</sequence>
<name>A0A0C2JB52_THEKT</name>
<gene>
    <name evidence="1" type="ORF">RF11_04345</name>
</gene>
<keyword evidence="2" id="KW-1185">Reference proteome</keyword>
<evidence type="ECO:0000313" key="2">
    <source>
        <dbReference type="Proteomes" id="UP000031668"/>
    </source>
</evidence>
<reference evidence="1 2" key="1">
    <citation type="journal article" date="2014" name="Genome Biol. Evol.">
        <title>The genome of the myxosporean Thelohanellus kitauei shows adaptations to nutrient acquisition within its fish host.</title>
        <authorList>
            <person name="Yang Y."/>
            <person name="Xiong J."/>
            <person name="Zhou Z."/>
            <person name="Huo F."/>
            <person name="Miao W."/>
            <person name="Ran C."/>
            <person name="Liu Y."/>
            <person name="Zhang J."/>
            <person name="Feng J."/>
            <person name="Wang M."/>
            <person name="Wang M."/>
            <person name="Wang L."/>
            <person name="Yao B."/>
        </authorList>
    </citation>
    <scope>NUCLEOTIDE SEQUENCE [LARGE SCALE GENOMIC DNA]</scope>
    <source>
        <strain evidence="1">Wuqing</strain>
    </source>
</reference>
<dbReference type="Proteomes" id="UP000031668">
    <property type="component" value="Unassembled WGS sequence"/>
</dbReference>
<organism evidence="1 2">
    <name type="scientific">Thelohanellus kitauei</name>
    <name type="common">Myxosporean</name>
    <dbReference type="NCBI Taxonomy" id="669202"/>
    <lineage>
        <taxon>Eukaryota</taxon>
        <taxon>Metazoa</taxon>
        <taxon>Cnidaria</taxon>
        <taxon>Myxozoa</taxon>
        <taxon>Myxosporea</taxon>
        <taxon>Bivalvulida</taxon>
        <taxon>Platysporina</taxon>
        <taxon>Myxobolidae</taxon>
        <taxon>Thelohanellus</taxon>
    </lineage>
</organism>
<protein>
    <submittedName>
        <fullName evidence="1">Uncharacterized protein</fullName>
    </submittedName>
</protein>
<accession>A0A0C2JB52</accession>
<dbReference type="Gene3D" id="3.30.2450.30">
    <property type="match status" value="1"/>
</dbReference>
<evidence type="ECO:0000313" key="1">
    <source>
        <dbReference type="EMBL" id="KII75094.1"/>
    </source>
</evidence>